<dbReference type="GO" id="GO:0050525">
    <property type="term" value="F:cutinase activity"/>
    <property type="evidence" value="ECO:0007669"/>
    <property type="project" value="UniProtKB-EC"/>
</dbReference>
<feature type="active site" evidence="10">
    <location>
        <position position="251"/>
    </location>
</feature>
<comment type="caution">
    <text evidence="13">The sequence shown here is derived from an EMBL/GenBank/DDBJ whole genome shotgun (WGS) entry which is preliminary data.</text>
</comment>
<reference evidence="13" key="1">
    <citation type="submission" date="2021-07" db="EMBL/GenBank/DDBJ databases">
        <authorList>
            <person name="Durling M."/>
        </authorList>
    </citation>
    <scope>NUCLEOTIDE SEQUENCE</scope>
</reference>
<proteinExistence type="inferred from homology"/>
<feature type="chain" id="PRO_5040459353" description="cutinase" evidence="12">
    <location>
        <begin position="21"/>
        <end position="303"/>
    </location>
</feature>
<dbReference type="Gene3D" id="3.40.50.1820">
    <property type="entry name" value="alpha/beta hydrolase"/>
    <property type="match status" value="1"/>
</dbReference>
<evidence type="ECO:0000256" key="1">
    <source>
        <dbReference type="ARBA" id="ARBA00004613"/>
    </source>
</evidence>
<dbReference type="SMART" id="SM01110">
    <property type="entry name" value="Cutinase"/>
    <property type="match status" value="1"/>
</dbReference>
<evidence type="ECO:0000256" key="9">
    <source>
        <dbReference type="ARBA" id="ARBA00034045"/>
    </source>
</evidence>
<comment type="catalytic activity">
    <reaction evidence="9">
        <text>cutin + H2O = cutin monomers.</text>
        <dbReference type="EC" id="3.1.1.74"/>
    </reaction>
</comment>
<evidence type="ECO:0000256" key="12">
    <source>
        <dbReference type="SAM" id="SignalP"/>
    </source>
</evidence>
<dbReference type="OrthoDB" id="2975078at2759"/>
<evidence type="ECO:0000256" key="4">
    <source>
        <dbReference type="ARBA" id="ARBA00022487"/>
    </source>
</evidence>
<feature type="non-terminal residue" evidence="13">
    <location>
        <position position="1"/>
    </location>
</feature>
<evidence type="ECO:0000256" key="2">
    <source>
        <dbReference type="ARBA" id="ARBA00007534"/>
    </source>
</evidence>
<dbReference type="InterPro" id="IPR043579">
    <property type="entry name" value="CUTINASE_2"/>
</dbReference>
<evidence type="ECO:0000256" key="3">
    <source>
        <dbReference type="ARBA" id="ARBA00013095"/>
    </source>
</evidence>
<keyword evidence="5" id="KW-0964">Secreted</keyword>
<evidence type="ECO:0000256" key="6">
    <source>
        <dbReference type="ARBA" id="ARBA00022729"/>
    </source>
</evidence>
<dbReference type="SUPFAM" id="SSF53474">
    <property type="entry name" value="alpha/beta-Hydrolases"/>
    <property type="match status" value="1"/>
</dbReference>
<accession>A0A9N9PLT2</accession>
<evidence type="ECO:0000256" key="10">
    <source>
        <dbReference type="PIRSR" id="PIRSR611150-1"/>
    </source>
</evidence>
<dbReference type="PROSITE" id="PS00931">
    <property type="entry name" value="CUTINASE_2"/>
    <property type="match status" value="1"/>
</dbReference>
<organism evidence="13 14">
    <name type="scientific">Hymenoscyphus fraxineus</name>
    <dbReference type="NCBI Taxonomy" id="746836"/>
    <lineage>
        <taxon>Eukaryota</taxon>
        <taxon>Fungi</taxon>
        <taxon>Dikarya</taxon>
        <taxon>Ascomycota</taxon>
        <taxon>Pezizomycotina</taxon>
        <taxon>Leotiomycetes</taxon>
        <taxon>Helotiales</taxon>
        <taxon>Helotiaceae</taxon>
        <taxon>Hymenoscyphus</taxon>
    </lineage>
</organism>
<keyword evidence="8 11" id="KW-1015">Disulfide bond</keyword>
<dbReference type="EMBL" id="CAJVRL010000085">
    <property type="protein sequence ID" value="CAG8958804.1"/>
    <property type="molecule type" value="Genomic_DNA"/>
</dbReference>
<feature type="active site" description="Proton donor/acceptor" evidence="10">
    <location>
        <position position="264"/>
    </location>
</feature>
<comment type="subcellular location">
    <subcellularLocation>
        <location evidence="1">Secreted</location>
    </subcellularLocation>
</comment>
<feature type="disulfide bond" evidence="11">
    <location>
        <begin position="112"/>
        <end position="188"/>
    </location>
</feature>
<dbReference type="Pfam" id="PF01083">
    <property type="entry name" value="Cutinase"/>
    <property type="match status" value="1"/>
</dbReference>
<keyword evidence="6 12" id="KW-0732">Signal</keyword>
<feature type="signal peptide" evidence="12">
    <location>
        <begin position="1"/>
        <end position="20"/>
    </location>
</feature>
<feature type="active site" description="Nucleophile" evidence="10">
    <location>
        <position position="199"/>
    </location>
</feature>
<evidence type="ECO:0000256" key="5">
    <source>
        <dbReference type="ARBA" id="ARBA00022525"/>
    </source>
</evidence>
<dbReference type="InterPro" id="IPR000675">
    <property type="entry name" value="Cutinase/axe"/>
</dbReference>
<feature type="disulfide bond" evidence="11">
    <location>
        <begin position="247"/>
        <end position="254"/>
    </location>
</feature>
<dbReference type="InterPro" id="IPR029058">
    <property type="entry name" value="AB_hydrolase_fold"/>
</dbReference>
<evidence type="ECO:0000313" key="14">
    <source>
        <dbReference type="Proteomes" id="UP000696280"/>
    </source>
</evidence>
<dbReference type="InterPro" id="IPR011150">
    <property type="entry name" value="Cutinase_monf"/>
</dbReference>
<dbReference type="AlphaFoldDB" id="A0A9N9PLT2"/>
<evidence type="ECO:0000256" key="7">
    <source>
        <dbReference type="ARBA" id="ARBA00022801"/>
    </source>
</evidence>
<dbReference type="PANTHER" id="PTHR48250">
    <property type="entry name" value="CUTINASE 2-RELATED"/>
    <property type="match status" value="1"/>
</dbReference>
<keyword evidence="7" id="KW-0378">Hydrolase</keyword>
<dbReference type="PRINTS" id="PR00129">
    <property type="entry name" value="CUTINASE"/>
</dbReference>
<comment type="similarity">
    <text evidence="2">Belongs to the cutinase family.</text>
</comment>
<dbReference type="EC" id="3.1.1.74" evidence="3"/>
<dbReference type="PANTHER" id="PTHR48250:SF1">
    <property type="entry name" value="CUTINASE"/>
    <property type="match status" value="1"/>
</dbReference>
<protein>
    <recommendedName>
        <fullName evidence="3">cutinase</fullName>
        <ecNumber evidence="3">3.1.1.74</ecNumber>
    </recommendedName>
</protein>
<evidence type="ECO:0000313" key="13">
    <source>
        <dbReference type="EMBL" id="CAG8958804.1"/>
    </source>
</evidence>
<sequence>MHRYLSILLGVFFFSQIVFSVPSPNGGIPFDDENTADFKPIVSGIEGRNGVSKRSIGDDSKGPMDVMPGDGTSMTKRGKATLEAILALGSIILGDTQNMVVDALATGQTGACPSMAVFFARGTFEIGNVGFITGPPFFQALAAYKNDTNHIAIQGVDYPADVAGFLAGGSVDGANRMASLVNDTTSKCPNTQICLAGYSQGAQVVHRATTSLPNSTMSKISSIVLFGDPKNGTAIQGIDQGKVLTICHPGDNICAGGSKITRDHLSYGENAEAAAAFAVSGIAQMGISSQRMVRNKLGGLGAW</sequence>
<evidence type="ECO:0000256" key="8">
    <source>
        <dbReference type="ARBA" id="ARBA00023157"/>
    </source>
</evidence>
<keyword evidence="4" id="KW-0719">Serine esterase</keyword>
<dbReference type="GO" id="GO:0016052">
    <property type="term" value="P:carbohydrate catabolic process"/>
    <property type="evidence" value="ECO:0007669"/>
    <property type="project" value="TreeGrafter"/>
</dbReference>
<dbReference type="Proteomes" id="UP000696280">
    <property type="component" value="Unassembled WGS sequence"/>
</dbReference>
<keyword evidence="14" id="KW-1185">Reference proteome</keyword>
<evidence type="ECO:0000256" key="11">
    <source>
        <dbReference type="PIRSR" id="PIRSR611150-2"/>
    </source>
</evidence>
<dbReference type="GO" id="GO:0005576">
    <property type="term" value="C:extracellular region"/>
    <property type="evidence" value="ECO:0007669"/>
    <property type="project" value="UniProtKB-SubCell"/>
</dbReference>
<name>A0A9N9PLT2_9HELO</name>
<gene>
    <name evidence="13" type="ORF">HYFRA_00011755</name>
</gene>